<evidence type="ECO:0000313" key="5">
    <source>
        <dbReference type="RefSeq" id="XP_024938947.1"/>
    </source>
</evidence>
<feature type="domain" description="Complex 1 LYR protein" evidence="3">
    <location>
        <begin position="19"/>
        <end position="70"/>
    </location>
</feature>
<comment type="similarity">
    <text evidence="1">Belongs to the complex I LYR family. LYRM9 subfamily.</text>
</comment>
<keyword evidence="4" id="KW-1185">Reference proteome</keyword>
<organism evidence="4 6">
    <name type="scientific">Cephus cinctus</name>
    <name type="common">Wheat stem sawfly</name>
    <dbReference type="NCBI Taxonomy" id="211228"/>
    <lineage>
        <taxon>Eukaryota</taxon>
        <taxon>Metazoa</taxon>
        <taxon>Ecdysozoa</taxon>
        <taxon>Arthropoda</taxon>
        <taxon>Hexapoda</taxon>
        <taxon>Insecta</taxon>
        <taxon>Pterygota</taxon>
        <taxon>Neoptera</taxon>
        <taxon>Endopterygota</taxon>
        <taxon>Hymenoptera</taxon>
        <taxon>Cephoidea</taxon>
        <taxon>Cephidae</taxon>
        <taxon>Cephus</taxon>
    </lineage>
</organism>
<gene>
    <name evidence="5 6" type="primary">LOC107265918</name>
</gene>
<dbReference type="InterPro" id="IPR052151">
    <property type="entry name" value="Complex_I_LYR"/>
</dbReference>
<dbReference type="InterPro" id="IPR008011">
    <property type="entry name" value="Complex1_LYR_dom"/>
</dbReference>
<proteinExistence type="inferred from homology"/>
<evidence type="ECO:0000313" key="6">
    <source>
        <dbReference type="RefSeq" id="XP_024938948.1"/>
    </source>
</evidence>
<dbReference type="Proteomes" id="UP000694920">
    <property type="component" value="Unplaced"/>
</dbReference>
<sequence>MVMGSAVLRTSAIDSPKLLYKFLLRECQKLPHGAKEFYKHSIKQNFKQHVYEPDPERVKQIIQRALDDAKWIVQKYEKQ</sequence>
<dbReference type="GeneID" id="107265918"/>
<dbReference type="InterPro" id="IPR045291">
    <property type="entry name" value="Complex1_LYR_LYRM9"/>
</dbReference>
<name>A0AAJ7RDL7_CEPCN</name>
<protein>
    <recommendedName>
        <fullName evidence="2">LYR motif-containing protein 9</fullName>
    </recommendedName>
</protein>
<evidence type="ECO:0000259" key="3">
    <source>
        <dbReference type="Pfam" id="PF05347"/>
    </source>
</evidence>
<dbReference type="PANTHER" id="PTHR47061:SF1">
    <property type="entry name" value="LYR MOTIF-CONTAINING PROTEIN 9"/>
    <property type="match status" value="1"/>
</dbReference>
<dbReference type="PANTHER" id="PTHR47061">
    <property type="entry name" value="LYR MOTIF-CONTAINING PROTEIN 9"/>
    <property type="match status" value="1"/>
</dbReference>
<evidence type="ECO:0000256" key="1">
    <source>
        <dbReference type="ARBA" id="ARBA00025757"/>
    </source>
</evidence>
<dbReference type="CDD" id="cd20269">
    <property type="entry name" value="Complex1_LYR_LYRM9"/>
    <property type="match status" value="1"/>
</dbReference>
<reference evidence="5 6" key="1">
    <citation type="submission" date="2025-04" db="UniProtKB">
        <authorList>
            <consortium name="RefSeq"/>
        </authorList>
    </citation>
    <scope>IDENTIFICATION</scope>
</reference>
<dbReference type="RefSeq" id="XP_024938948.1">
    <property type="nucleotide sequence ID" value="XM_025083180.1"/>
</dbReference>
<dbReference type="Pfam" id="PF05347">
    <property type="entry name" value="Complex1_LYR"/>
    <property type="match status" value="1"/>
</dbReference>
<accession>A0AAJ7RDL7</accession>
<evidence type="ECO:0000313" key="4">
    <source>
        <dbReference type="Proteomes" id="UP000694920"/>
    </source>
</evidence>
<dbReference type="AlphaFoldDB" id="A0AAJ7RDL7"/>
<evidence type="ECO:0000256" key="2">
    <source>
        <dbReference type="ARBA" id="ARBA00026234"/>
    </source>
</evidence>
<dbReference type="RefSeq" id="XP_024938947.1">
    <property type="nucleotide sequence ID" value="XM_025083179.1"/>
</dbReference>